<sequence length="412" mass="45159">MGVPTLCMSTSVSAAFFEDSSVALTTRNYYLDRDYKGDSPVSAVREWAQGFIFRANSGYTEGPVGLGLDITGMLGVKLDSSPERSGTQLLPLDPQTRRAKNEYSELGVAVKARFSKTHISVGTQLPSLPVITASPARLLPQTFRGASVTSSEIENLTIQAGRMDRVNLRDSTNNQPIALASPNGRFKPGVFSDRFDYLGGEYRVSENFTARYYHAALENIYEQDFIGGIHSIAVGPGRVKTEVRVFDSRDDGRAEAGKVDNLNAGLTLSYQISGHTLGVGYMHQTGDTAFAYLAGGEPVVLSDGTMSADFVNPKERTMLLRYDYNFVAMGIPGLTGMVRYLRGTNIDLAHLGGRNLTESSKDLELSYVVQSGPAKDLAFRIRHAFYRNDLSAAATFRDDNETRVNIDYTIRF</sequence>
<dbReference type="GO" id="GO:0015288">
    <property type="term" value="F:porin activity"/>
    <property type="evidence" value="ECO:0007669"/>
    <property type="project" value="TreeGrafter"/>
</dbReference>
<dbReference type="InterPro" id="IPR023614">
    <property type="entry name" value="Porin_dom_sf"/>
</dbReference>
<keyword evidence="2" id="KW-0813">Transport</keyword>
<proteinExistence type="inferred from homology"/>
<keyword evidence="3" id="KW-0732">Signal</keyword>
<dbReference type="Pfam" id="PF03573">
    <property type="entry name" value="OprD"/>
    <property type="match status" value="1"/>
</dbReference>
<evidence type="ECO:0000256" key="1">
    <source>
        <dbReference type="ARBA" id="ARBA00009075"/>
    </source>
</evidence>
<gene>
    <name evidence="4" type="ORF">N805_09585</name>
</gene>
<evidence type="ECO:0000313" key="5">
    <source>
        <dbReference type="Proteomes" id="UP000033260"/>
    </source>
</evidence>
<name>A0AAU8S6B2_PSEPU</name>
<organism evidence="4 5">
    <name type="scientific">Pseudomonas putida S13.1.2</name>
    <dbReference type="NCBI Taxonomy" id="1384061"/>
    <lineage>
        <taxon>Bacteria</taxon>
        <taxon>Pseudomonadati</taxon>
        <taxon>Pseudomonadota</taxon>
        <taxon>Gammaproteobacteria</taxon>
        <taxon>Pseudomonadales</taxon>
        <taxon>Pseudomonadaceae</taxon>
        <taxon>Pseudomonas</taxon>
    </lineage>
</organism>
<dbReference type="AlphaFoldDB" id="A0AAU8S6B2"/>
<dbReference type="PANTHER" id="PTHR34596">
    <property type="entry name" value="CHITOPORIN"/>
    <property type="match status" value="1"/>
</dbReference>
<dbReference type="Proteomes" id="UP000033260">
    <property type="component" value="Chromosome"/>
</dbReference>
<dbReference type="Gene3D" id="2.40.160.10">
    <property type="entry name" value="Porin"/>
    <property type="match status" value="1"/>
</dbReference>
<dbReference type="InterPro" id="IPR005318">
    <property type="entry name" value="OM_porin_bac"/>
</dbReference>
<accession>A0AAU8S6B2</accession>
<evidence type="ECO:0000313" key="4">
    <source>
        <dbReference type="EMBL" id="AJQ51215.1"/>
    </source>
</evidence>
<protein>
    <submittedName>
        <fullName evidence="4">Porin</fullName>
    </submittedName>
</protein>
<reference evidence="4 5" key="1">
    <citation type="submission" date="2015-02" db="EMBL/GenBank/DDBJ databases">
        <title>Complete Genome Sequencing of Pseudomonas putida S13.1.2.</title>
        <authorList>
            <person name="Chong T.M."/>
            <person name="Chan K.G."/>
            <person name="Dessaux Y."/>
        </authorList>
    </citation>
    <scope>NUCLEOTIDE SEQUENCE [LARGE SCALE GENOMIC DNA]</scope>
    <source>
        <strain evidence="4 5">S13.1.2</strain>
    </source>
</reference>
<dbReference type="GO" id="GO:0016020">
    <property type="term" value="C:membrane"/>
    <property type="evidence" value="ECO:0007669"/>
    <property type="project" value="InterPro"/>
</dbReference>
<dbReference type="EMBL" id="CP010979">
    <property type="protein sequence ID" value="AJQ51215.1"/>
    <property type="molecule type" value="Genomic_DNA"/>
</dbReference>
<evidence type="ECO:0000256" key="2">
    <source>
        <dbReference type="ARBA" id="ARBA00022448"/>
    </source>
</evidence>
<comment type="similarity">
    <text evidence="1">Belongs to the outer membrane porin (Opr) (TC 1.B.25) family.</text>
</comment>
<evidence type="ECO:0000256" key="3">
    <source>
        <dbReference type="ARBA" id="ARBA00022729"/>
    </source>
</evidence>
<dbReference type="PANTHER" id="PTHR34596:SF2">
    <property type="entry name" value="CHITOPORIN"/>
    <property type="match status" value="1"/>
</dbReference>